<feature type="compositionally biased region" description="Polar residues" evidence="1">
    <location>
        <begin position="23"/>
        <end position="36"/>
    </location>
</feature>
<evidence type="ECO:0000313" key="4">
    <source>
        <dbReference type="Proteomes" id="UP000009170"/>
    </source>
</evidence>
<dbReference type="SUPFAM" id="SSF57959">
    <property type="entry name" value="Leucine zipper domain"/>
    <property type="match status" value="1"/>
</dbReference>
<dbReference type="GO" id="GO:0003700">
    <property type="term" value="F:DNA-binding transcription factor activity"/>
    <property type="evidence" value="ECO:0007669"/>
    <property type="project" value="InterPro"/>
</dbReference>
<dbReference type="InterPro" id="IPR046347">
    <property type="entry name" value="bZIP_sf"/>
</dbReference>
<protein>
    <submittedName>
        <fullName evidence="3">Basic-leucine zipper domain</fullName>
    </submittedName>
</protein>
<organism evidence="3 4">
    <name type="scientific">Ostreococcus tauri</name>
    <name type="common">Marine green alga</name>
    <dbReference type="NCBI Taxonomy" id="70448"/>
    <lineage>
        <taxon>Eukaryota</taxon>
        <taxon>Viridiplantae</taxon>
        <taxon>Chlorophyta</taxon>
        <taxon>Mamiellophyceae</taxon>
        <taxon>Mamiellales</taxon>
        <taxon>Bathycoccaceae</taxon>
        <taxon>Ostreococcus</taxon>
    </lineage>
</organism>
<dbReference type="InParanoid" id="A0A090M296"/>
<reference evidence="4" key="1">
    <citation type="journal article" date="2006" name="Proc. Natl. Acad. Sci. U.S.A.">
        <title>Genome analysis of the smallest free-living eukaryote Ostreococcus tauri unveils many unique features.</title>
        <authorList>
            <person name="Derelle E."/>
            <person name="Ferraz C."/>
            <person name="Rombauts S."/>
            <person name="Rouze P."/>
            <person name="Worden A.Z."/>
            <person name="Robbens S."/>
            <person name="Partensky F."/>
            <person name="Degroeve S."/>
            <person name="Echeynie S."/>
            <person name="Cooke R."/>
            <person name="Saeys Y."/>
            <person name="Wuyts J."/>
            <person name="Jabbari K."/>
            <person name="Bowler C."/>
            <person name="Panaud O."/>
            <person name="Piegu B."/>
            <person name="Ball S.G."/>
            <person name="Ral J.-P."/>
            <person name="Bouget F.-Y."/>
            <person name="Piganeau G."/>
            <person name="De Baets B."/>
            <person name="Picard A."/>
            <person name="Delseny M."/>
            <person name="Demaille J."/>
            <person name="Van de Peer Y."/>
            <person name="Moreau H."/>
        </authorList>
    </citation>
    <scope>NUCLEOTIDE SEQUENCE [LARGE SCALE GENOMIC DNA]</scope>
    <source>
        <strain evidence="4">OTTH 0595 / CCAP 157/2 / RCC745</strain>
    </source>
</reference>
<accession>A0A090M296</accession>
<sequence length="209" mass="23509">MRVNGAAVGRSDADASASASASCPSTPTRTKVTESGTGRDNRAAVRRYRERKRMEERARRAECERLQKENETLRGQLRTTEAELTHTKWLLTVVAWKYDVNLMDIPVHKPSTAMVPMEHPRGDDEDLLRVADEISEKSARITETERPRAPNSKPPISPDELELKDFLEEYFTHGDACPCFDGMDTRELAINSAMCLPAAHHGARRHRGL</sequence>
<evidence type="ECO:0000313" key="3">
    <source>
        <dbReference type="EMBL" id="CEF98360.1"/>
    </source>
</evidence>
<keyword evidence="4" id="KW-1185">Reference proteome</keyword>
<dbReference type="RefSeq" id="XP_022839227.1">
    <property type="nucleotide sequence ID" value="XM_022984026.1"/>
</dbReference>
<dbReference type="EMBL" id="CAID01000006">
    <property type="protein sequence ID" value="CEF98360.1"/>
    <property type="molecule type" value="Genomic_DNA"/>
</dbReference>
<dbReference type="Pfam" id="PF07716">
    <property type="entry name" value="bZIP_2"/>
    <property type="match status" value="1"/>
</dbReference>
<dbReference type="Proteomes" id="UP000009170">
    <property type="component" value="Unassembled WGS sequence"/>
</dbReference>
<name>A0A090M296_OSTTA</name>
<feature type="domain" description="BZIP" evidence="2">
    <location>
        <begin position="34"/>
        <end position="93"/>
    </location>
</feature>
<dbReference type="CDD" id="cd14686">
    <property type="entry name" value="bZIP"/>
    <property type="match status" value="1"/>
</dbReference>
<feature type="region of interest" description="Disordered" evidence="1">
    <location>
        <begin position="138"/>
        <end position="159"/>
    </location>
</feature>
<comment type="caution">
    <text evidence="3">The sequence shown here is derived from an EMBL/GenBank/DDBJ whole genome shotgun (WGS) entry which is preliminary data.</text>
</comment>
<evidence type="ECO:0000256" key="1">
    <source>
        <dbReference type="SAM" id="MobiDB-lite"/>
    </source>
</evidence>
<dbReference type="SMART" id="SM00338">
    <property type="entry name" value="BRLZ"/>
    <property type="match status" value="1"/>
</dbReference>
<proteinExistence type="predicted"/>
<dbReference type="KEGG" id="ota:OT_ostta06g02300"/>
<dbReference type="GeneID" id="9835482"/>
<feature type="compositionally biased region" description="Basic and acidic residues" evidence="1">
    <location>
        <begin position="138"/>
        <end position="148"/>
    </location>
</feature>
<dbReference type="OrthoDB" id="10569835at2759"/>
<reference evidence="3 4" key="2">
    <citation type="journal article" date="2014" name="BMC Genomics">
        <title>An improved genome of the model marine alga Ostreococcus tauri unfolds by assessing Illumina de novo assemblies.</title>
        <authorList>
            <person name="Blanc-Mathieu R."/>
            <person name="Verhelst B."/>
            <person name="Derelle E."/>
            <person name="Rombauts S."/>
            <person name="Bouget F.Y."/>
            <person name="Carre I."/>
            <person name="Chateau A."/>
            <person name="Eyre-Walker A."/>
            <person name="Grimsley N."/>
            <person name="Moreau H."/>
            <person name="Piegu B."/>
            <person name="Rivals E."/>
            <person name="Schackwitz W."/>
            <person name="Van de Peer Y."/>
            <person name="Piganeau G."/>
        </authorList>
    </citation>
    <scope>NUCLEOTIDE SEQUENCE [LARGE SCALE GENOMIC DNA]</scope>
    <source>
        <strain evidence="4">OTTH 0595 / CCAP 157/2 / RCC745</strain>
    </source>
</reference>
<dbReference type="InterPro" id="IPR004827">
    <property type="entry name" value="bZIP"/>
</dbReference>
<dbReference type="Gene3D" id="1.20.5.170">
    <property type="match status" value="1"/>
</dbReference>
<evidence type="ECO:0000259" key="2">
    <source>
        <dbReference type="SMART" id="SM00338"/>
    </source>
</evidence>
<gene>
    <name evidence="3" type="ORF">OT_ostta06g02300</name>
</gene>
<feature type="region of interest" description="Disordered" evidence="1">
    <location>
        <begin position="1"/>
        <end position="52"/>
    </location>
</feature>
<dbReference type="AlphaFoldDB" id="A0A090M296"/>